<feature type="transmembrane region" description="Helical" evidence="6">
    <location>
        <begin position="234"/>
        <end position="255"/>
    </location>
</feature>
<comment type="subcellular location">
    <subcellularLocation>
        <location evidence="1">Cell membrane</location>
        <topology evidence="1">Multi-pass membrane protein</topology>
    </subcellularLocation>
</comment>
<feature type="domain" description="Major facilitator superfamily (MFS) profile" evidence="7">
    <location>
        <begin position="187"/>
        <end position="426"/>
    </location>
</feature>
<feature type="transmembrane region" description="Helical" evidence="6">
    <location>
        <begin position="300"/>
        <end position="317"/>
    </location>
</feature>
<evidence type="ECO:0000256" key="6">
    <source>
        <dbReference type="SAM" id="Phobius"/>
    </source>
</evidence>
<dbReference type="InterPro" id="IPR052528">
    <property type="entry name" value="Sugar_transport-like"/>
</dbReference>
<dbReference type="AlphaFoldDB" id="A0A5D4QU89"/>
<reference evidence="8 9" key="1">
    <citation type="submission" date="2019-08" db="EMBL/GenBank/DDBJ databases">
        <title>Bacillus genomes from the desert of Cuatro Cienegas, Coahuila.</title>
        <authorList>
            <person name="Olmedo-Alvarez G."/>
        </authorList>
    </citation>
    <scope>NUCLEOTIDE SEQUENCE [LARGE SCALE GENOMIC DNA]</scope>
    <source>
        <strain evidence="8 9">CH446_14T</strain>
    </source>
</reference>
<dbReference type="Pfam" id="PF07690">
    <property type="entry name" value="MFS_1"/>
    <property type="match status" value="1"/>
</dbReference>
<feature type="transmembrane region" description="Helical" evidence="6">
    <location>
        <begin position="31"/>
        <end position="53"/>
    </location>
</feature>
<dbReference type="PANTHER" id="PTHR23526:SF2">
    <property type="entry name" value="MAJOR FACILITATOR SUPERFAMILY (MFS) PROFILE DOMAIN-CONTAINING PROTEIN"/>
    <property type="match status" value="1"/>
</dbReference>
<feature type="transmembrane region" description="Helical" evidence="6">
    <location>
        <begin position="117"/>
        <end position="138"/>
    </location>
</feature>
<dbReference type="InterPro" id="IPR020846">
    <property type="entry name" value="MFS_dom"/>
</dbReference>
<feature type="transmembrane region" description="Helical" evidence="6">
    <location>
        <begin position="59"/>
        <end position="81"/>
    </location>
</feature>
<feature type="transmembrane region" description="Helical" evidence="6">
    <location>
        <begin position="390"/>
        <end position="411"/>
    </location>
</feature>
<dbReference type="Gene3D" id="1.20.1250.20">
    <property type="entry name" value="MFS general substrate transporter like domains"/>
    <property type="match status" value="2"/>
</dbReference>
<feature type="transmembrane region" description="Helical" evidence="6">
    <location>
        <begin position="186"/>
        <end position="207"/>
    </location>
</feature>
<keyword evidence="2" id="KW-0813">Transport</keyword>
<name>A0A5D4QU89_9BACI</name>
<feature type="transmembrane region" description="Helical" evidence="6">
    <location>
        <begin position="364"/>
        <end position="384"/>
    </location>
</feature>
<dbReference type="InterPro" id="IPR036259">
    <property type="entry name" value="MFS_trans_sf"/>
</dbReference>
<keyword evidence="4 6" id="KW-1133">Transmembrane helix</keyword>
<feature type="transmembrane region" description="Helical" evidence="6">
    <location>
        <begin position="159"/>
        <end position="180"/>
    </location>
</feature>
<feature type="transmembrane region" description="Helical" evidence="6">
    <location>
        <begin position="267"/>
        <end position="288"/>
    </location>
</feature>
<feature type="transmembrane region" description="Helical" evidence="6">
    <location>
        <begin position="93"/>
        <end position="111"/>
    </location>
</feature>
<dbReference type="PANTHER" id="PTHR23526">
    <property type="entry name" value="INTEGRAL MEMBRANE TRANSPORT PROTEIN-RELATED"/>
    <property type="match status" value="1"/>
</dbReference>
<dbReference type="PROSITE" id="PS50850">
    <property type="entry name" value="MFS"/>
    <property type="match status" value="1"/>
</dbReference>
<comment type="caution">
    <text evidence="8">The sequence shown here is derived from an EMBL/GenBank/DDBJ whole genome shotgun (WGS) entry which is preliminary data.</text>
</comment>
<dbReference type="Proteomes" id="UP000322139">
    <property type="component" value="Unassembled WGS sequence"/>
</dbReference>
<feature type="transmembrane region" description="Helical" evidence="6">
    <location>
        <begin position="323"/>
        <end position="343"/>
    </location>
</feature>
<evidence type="ECO:0000259" key="7">
    <source>
        <dbReference type="PROSITE" id="PS50850"/>
    </source>
</evidence>
<dbReference type="SUPFAM" id="SSF103473">
    <property type="entry name" value="MFS general substrate transporter"/>
    <property type="match status" value="1"/>
</dbReference>
<dbReference type="EMBL" id="VTER01000017">
    <property type="protein sequence ID" value="TYS41910.1"/>
    <property type="molecule type" value="Genomic_DNA"/>
</dbReference>
<evidence type="ECO:0000313" key="9">
    <source>
        <dbReference type="Proteomes" id="UP000322139"/>
    </source>
</evidence>
<keyword evidence="5 6" id="KW-0472">Membrane</keyword>
<sequence>MKNSIMKEDVYMARPASAVDANEKLSIRNGIATTVILNISTNYFPLFAISVLGVSNYQVGLISSLPQFIGIFAMVIGSLLIGRMEEKKRLTAYSFLAARFFLLAMFLLVYLPEEMRGWIFVLLVGLMNFPGSIANLSWQSFIGDLIPDSRRSGFFSERNKVMTIVGMLSTFAIGILLQQFDQSNALPFQVLFLAAFLIGLAEVYYLFKHKEPKSSRKAEKKLSIGLHVFRHKPFLYFIICSLFFNFGWQMAWSLFSIYQIKIAGATALWISLFTVANQLAQIVSFKWWGRMADKHSNAKMMILVSLGMASAPVLTILSPNMVYLVIVNFFSGLFVSGTVLLLFNQLLEVTEEETRSICISNYNILLALVAFIAPQFGVFLLEAAGMNAAMTVSSVLRGSGAIFFLCLFVYLRKSKGHSLKLARNIF</sequence>
<evidence type="ECO:0000256" key="1">
    <source>
        <dbReference type="ARBA" id="ARBA00004651"/>
    </source>
</evidence>
<proteinExistence type="predicted"/>
<protein>
    <submittedName>
        <fullName evidence="8">MFS transporter</fullName>
    </submittedName>
</protein>
<dbReference type="InterPro" id="IPR011701">
    <property type="entry name" value="MFS"/>
</dbReference>
<keyword evidence="3 6" id="KW-0812">Transmembrane</keyword>
<evidence type="ECO:0000256" key="2">
    <source>
        <dbReference type="ARBA" id="ARBA00022448"/>
    </source>
</evidence>
<evidence type="ECO:0000313" key="8">
    <source>
        <dbReference type="EMBL" id="TYS41910.1"/>
    </source>
</evidence>
<evidence type="ECO:0000256" key="4">
    <source>
        <dbReference type="ARBA" id="ARBA00022989"/>
    </source>
</evidence>
<evidence type="ECO:0000256" key="3">
    <source>
        <dbReference type="ARBA" id="ARBA00022692"/>
    </source>
</evidence>
<evidence type="ECO:0000256" key="5">
    <source>
        <dbReference type="ARBA" id="ARBA00023136"/>
    </source>
</evidence>
<gene>
    <name evidence="8" type="ORF">FZD51_23625</name>
</gene>
<organism evidence="8 9">
    <name type="scientific">Bacillus infantis</name>
    <dbReference type="NCBI Taxonomy" id="324767"/>
    <lineage>
        <taxon>Bacteria</taxon>
        <taxon>Bacillati</taxon>
        <taxon>Bacillota</taxon>
        <taxon>Bacilli</taxon>
        <taxon>Bacillales</taxon>
        <taxon>Bacillaceae</taxon>
        <taxon>Bacillus</taxon>
    </lineage>
</organism>
<dbReference type="RefSeq" id="WP_148976966.1">
    <property type="nucleotide sequence ID" value="NZ_VTER01000017.1"/>
</dbReference>
<dbReference type="GO" id="GO:0022857">
    <property type="term" value="F:transmembrane transporter activity"/>
    <property type="evidence" value="ECO:0007669"/>
    <property type="project" value="InterPro"/>
</dbReference>
<accession>A0A5D4QU89</accession>
<dbReference type="GO" id="GO:0005886">
    <property type="term" value="C:plasma membrane"/>
    <property type="evidence" value="ECO:0007669"/>
    <property type="project" value="UniProtKB-SubCell"/>
</dbReference>